<dbReference type="eggNOG" id="COG0177">
    <property type="taxonomic scope" value="Bacteria"/>
</dbReference>
<dbReference type="AlphaFoldDB" id="C9RBB9"/>
<keyword evidence="9" id="KW-0234">DNA repair</keyword>
<evidence type="ECO:0000256" key="10">
    <source>
        <dbReference type="ARBA" id="ARBA00023295"/>
    </source>
</evidence>
<keyword evidence="3" id="KW-0004">4Fe-4S</keyword>
<evidence type="ECO:0000256" key="9">
    <source>
        <dbReference type="ARBA" id="ARBA00023204"/>
    </source>
</evidence>
<dbReference type="Pfam" id="PF00730">
    <property type="entry name" value="HhH-GPD"/>
    <property type="match status" value="1"/>
</dbReference>
<evidence type="ECO:0000256" key="2">
    <source>
        <dbReference type="ARBA" id="ARBA00008343"/>
    </source>
</evidence>
<dbReference type="InterPro" id="IPR004035">
    <property type="entry name" value="Endouclease-III_FeS-bd_BS"/>
</dbReference>
<dbReference type="SMART" id="SM00278">
    <property type="entry name" value="HhH1"/>
    <property type="match status" value="1"/>
</dbReference>
<comment type="cofactor">
    <cofactor evidence="1">
        <name>[4Fe-4S] cluster</name>
        <dbReference type="ChEBI" id="CHEBI:49883"/>
    </cofactor>
</comment>
<dbReference type="HOGENOM" id="CLU_012862_3_4_9"/>
<evidence type="ECO:0000259" key="11">
    <source>
        <dbReference type="SMART" id="SM00278"/>
    </source>
</evidence>
<dbReference type="EC" id="4.2.99.18" evidence="13"/>
<dbReference type="PANTHER" id="PTHR10359:SF18">
    <property type="entry name" value="ENDONUCLEASE III"/>
    <property type="match status" value="1"/>
</dbReference>
<evidence type="ECO:0000313" key="13">
    <source>
        <dbReference type="EMBL" id="ACX51546.1"/>
    </source>
</evidence>
<keyword evidence="14" id="KW-1185">Reference proteome</keyword>
<dbReference type="InterPro" id="IPR023170">
    <property type="entry name" value="HhH_base_excis_C"/>
</dbReference>
<keyword evidence="5" id="KW-0227">DNA damage</keyword>
<accession>C9RBB9</accession>
<dbReference type="PANTHER" id="PTHR10359">
    <property type="entry name" value="A/G-SPECIFIC ADENINE GLYCOSYLASE/ENDONUCLEASE III"/>
    <property type="match status" value="1"/>
</dbReference>
<reference evidence="13 14" key="1">
    <citation type="submission" date="2009-10" db="EMBL/GenBank/DDBJ databases">
        <title>Complete sequence of chromosome of Ammonifex degensii KC4.</title>
        <authorList>
            <consortium name="US DOE Joint Genome Institute"/>
            <person name="Kerfeld C."/>
            <person name="Goodner B."/>
            <person name="Huber H."/>
            <person name="Stetter K."/>
            <person name="Lucas S."/>
            <person name="Copeland A."/>
            <person name="Lapidus A."/>
            <person name="Glavina del Rio T."/>
            <person name="Dalin E."/>
            <person name="Tice H."/>
            <person name="Bruce D."/>
            <person name="Goodwin L."/>
            <person name="Pitluck S."/>
            <person name="Saunders E."/>
            <person name="Brettin T."/>
            <person name="Detter J.C."/>
            <person name="Han C."/>
            <person name="Larimer F."/>
            <person name="Land M."/>
            <person name="Hauser L."/>
            <person name="Kyrpides N."/>
            <person name="Ovchinnikova G."/>
            <person name="Richardson P."/>
        </authorList>
    </citation>
    <scope>NUCLEOTIDE SEQUENCE [LARGE SCALE GENOMIC DNA]</scope>
    <source>
        <strain evidence="14">DSM 10501 / KC4</strain>
    </source>
</reference>
<keyword evidence="13" id="KW-0456">Lyase</keyword>
<dbReference type="GO" id="GO:0051539">
    <property type="term" value="F:4 iron, 4 sulfur cluster binding"/>
    <property type="evidence" value="ECO:0007669"/>
    <property type="project" value="UniProtKB-KW"/>
</dbReference>
<proteinExistence type="inferred from homology"/>
<evidence type="ECO:0000256" key="1">
    <source>
        <dbReference type="ARBA" id="ARBA00001966"/>
    </source>
</evidence>
<evidence type="ECO:0000256" key="6">
    <source>
        <dbReference type="ARBA" id="ARBA00022801"/>
    </source>
</evidence>
<dbReference type="InterPro" id="IPR003265">
    <property type="entry name" value="HhH-GPD_domain"/>
</dbReference>
<evidence type="ECO:0000256" key="4">
    <source>
        <dbReference type="ARBA" id="ARBA00022723"/>
    </source>
</evidence>
<dbReference type="OrthoDB" id="9800977at2"/>
<dbReference type="GO" id="GO:0140078">
    <property type="term" value="F:class I DNA-(apurinic or apyrimidinic site) endonuclease activity"/>
    <property type="evidence" value="ECO:0007669"/>
    <property type="project" value="UniProtKB-EC"/>
</dbReference>
<dbReference type="CDD" id="cd00056">
    <property type="entry name" value="ENDO3c"/>
    <property type="match status" value="1"/>
</dbReference>
<evidence type="ECO:0000313" key="14">
    <source>
        <dbReference type="Proteomes" id="UP000002620"/>
    </source>
</evidence>
<dbReference type="GO" id="GO:0003677">
    <property type="term" value="F:DNA binding"/>
    <property type="evidence" value="ECO:0007669"/>
    <property type="project" value="InterPro"/>
</dbReference>
<organism evidence="13 14">
    <name type="scientific">Ammonifex degensii (strain DSM 10501 / KC4)</name>
    <dbReference type="NCBI Taxonomy" id="429009"/>
    <lineage>
        <taxon>Bacteria</taxon>
        <taxon>Bacillati</taxon>
        <taxon>Bacillota</taxon>
        <taxon>Clostridia</taxon>
        <taxon>Thermoanaerobacterales</taxon>
        <taxon>Thermoanaerobacteraceae</taxon>
        <taxon>Ammonifex</taxon>
    </lineage>
</organism>
<dbReference type="EMBL" id="CP001785">
    <property type="protein sequence ID" value="ACX51546.1"/>
    <property type="molecule type" value="Genomic_DNA"/>
</dbReference>
<evidence type="ECO:0000259" key="12">
    <source>
        <dbReference type="SMART" id="SM00478"/>
    </source>
</evidence>
<feature type="domain" description="HhH-GPD" evidence="12">
    <location>
        <begin position="51"/>
        <end position="204"/>
    </location>
</feature>
<dbReference type="Gene3D" id="1.10.1670.10">
    <property type="entry name" value="Helix-hairpin-Helix base-excision DNA repair enzymes (C-terminal)"/>
    <property type="match status" value="1"/>
</dbReference>
<gene>
    <name evidence="13" type="ordered locus">Adeg_0393</name>
</gene>
<dbReference type="GO" id="GO:0046872">
    <property type="term" value="F:metal ion binding"/>
    <property type="evidence" value="ECO:0007669"/>
    <property type="project" value="UniProtKB-KW"/>
</dbReference>
<evidence type="ECO:0000256" key="7">
    <source>
        <dbReference type="ARBA" id="ARBA00023004"/>
    </source>
</evidence>
<evidence type="ECO:0000256" key="8">
    <source>
        <dbReference type="ARBA" id="ARBA00023014"/>
    </source>
</evidence>
<dbReference type="PROSITE" id="PS00764">
    <property type="entry name" value="ENDONUCLEASE_III_1"/>
    <property type="match status" value="1"/>
</dbReference>
<dbReference type="SUPFAM" id="SSF48150">
    <property type="entry name" value="DNA-glycosylase"/>
    <property type="match status" value="1"/>
</dbReference>
<dbReference type="PIRSF" id="PIRSF001435">
    <property type="entry name" value="Nth"/>
    <property type="match status" value="1"/>
</dbReference>
<evidence type="ECO:0000256" key="3">
    <source>
        <dbReference type="ARBA" id="ARBA00022485"/>
    </source>
</evidence>
<evidence type="ECO:0000256" key="5">
    <source>
        <dbReference type="ARBA" id="ARBA00022763"/>
    </source>
</evidence>
<dbReference type="Gene3D" id="1.10.340.30">
    <property type="entry name" value="Hypothetical protein, domain 2"/>
    <property type="match status" value="1"/>
</dbReference>
<feature type="domain" description="Helix-hairpin-helix DNA-binding motif class 1" evidence="11">
    <location>
        <begin position="129"/>
        <end position="148"/>
    </location>
</feature>
<dbReference type="KEGG" id="adg:Adeg_0393"/>
<dbReference type="SMART" id="SM00478">
    <property type="entry name" value="ENDO3c"/>
    <property type="match status" value="1"/>
</dbReference>
<dbReference type="InterPro" id="IPR011257">
    <property type="entry name" value="DNA_glycosylase"/>
</dbReference>
<dbReference type="STRING" id="429009.Adeg_0393"/>
<name>C9RBB9_AMMDK</name>
<keyword evidence="4" id="KW-0479">Metal-binding</keyword>
<keyword evidence="7" id="KW-0408">Iron</keyword>
<dbReference type="GO" id="GO:0019104">
    <property type="term" value="F:DNA N-glycosylase activity"/>
    <property type="evidence" value="ECO:0007669"/>
    <property type="project" value="TreeGrafter"/>
</dbReference>
<dbReference type="GO" id="GO:0006285">
    <property type="term" value="P:base-excision repair, AP site formation"/>
    <property type="evidence" value="ECO:0007669"/>
    <property type="project" value="TreeGrafter"/>
</dbReference>
<dbReference type="InterPro" id="IPR003583">
    <property type="entry name" value="Hlx-hairpin-Hlx_DNA-bd_motif"/>
</dbReference>
<keyword evidence="6" id="KW-0378">Hydrolase</keyword>
<keyword evidence="8" id="KW-0411">Iron-sulfur</keyword>
<keyword evidence="10" id="KW-0326">Glycosidase</keyword>
<protein>
    <submittedName>
        <fullName evidence="13">DNA-(Apurinic or apyrimidinic site) lyase</fullName>
        <ecNumber evidence="13">4.2.99.18</ecNumber>
    </submittedName>
</protein>
<sequence length="240" mass="27607">MSSLIPPYCELKGEEIVAGLRGIAVDPRDFVAYWVYLSTRDPFAVLVATLLSQHSTDRKALEVYRRLVQVVKNLSPASFLNCEEQELAEILRPVGLHRRKAKLLRTLAREVVDFDLKALSNLPTFEARQRLLRLPGVGPKTADVLLLHLGHPLFPVDTHIARITWRLSWAKRPCYEEIQKVWMELFSPEDYQEAHLRLIQWGREICQARKPRCFTCFLRICCSFAKEGGGLKNSFWYNGG</sequence>
<dbReference type="RefSeq" id="WP_015738424.1">
    <property type="nucleotide sequence ID" value="NC_013385.1"/>
</dbReference>
<dbReference type="Proteomes" id="UP000002620">
    <property type="component" value="Chromosome"/>
</dbReference>
<comment type="similarity">
    <text evidence="2">Belongs to the Nth/MutY family.</text>
</comment>